<dbReference type="RefSeq" id="WP_109270638.1">
    <property type="nucleotide sequence ID" value="NZ_QFFF01000001.1"/>
</dbReference>
<sequence length="90" mass="9947">MTRSVRTSKVTTVDYDLEDVRALLAENAEEALGPPEPGFDRSVQMKTAFHVEKGDVIVTGFQLTIQDSAREAGRRSGMEESSLFLTRGRS</sequence>
<protein>
    <submittedName>
        <fullName evidence="2">Uncharacterized protein</fullName>
    </submittedName>
</protein>
<accession>A0A2U2J2C8</accession>
<reference evidence="2 3" key="1">
    <citation type="submission" date="2018-05" db="EMBL/GenBank/DDBJ databases">
        <title>Genome of Sphingosinicella humi QZX222.</title>
        <authorList>
            <person name="Qiao Z."/>
            <person name="Wang G."/>
        </authorList>
    </citation>
    <scope>NUCLEOTIDE SEQUENCE [LARGE SCALE GENOMIC DNA]</scope>
    <source>
        <strain evidence="2 3">QZX222</strain>
    </source>
</reference>
<dbReference type="AlphaFoldDB" id="A0A2U2J2C8"/>
<organism evidence="2 3">
    <name type="scientific">Allosphingosinicella humi</name>
    <dbReference type="NCBI Taxonomy" id="2068657"/>
    <lineage>
        <taxon>Bacteria</taxon>
        <taxon>Pseudomonadati</taxon>
        <taxon>Pseudomonadota</taxon>
        <taxon>Alphaproteobacteria</taxon>
        <taxon>Sphingomonadales</taxon>
        <taxon>Sphingomonadaceae</taxon>
        <taxon>Allosphingosinicella</taxon>
    </lineage>
</organism>
<feature type="region of interest" description="Disordered" evidence="1">
    <location>
        <begin position="68"/>
        <end position="90"/>
    </location>
</feature>
<evidence type="ECO:0000313" key="2">
    <source>
        <dbReference type="EMBL" id="PWG02499.1"/>
    </source>
</evidence>
<evidence type="ECO:0000313" key="3">
    <source>
        <dbReference type="Proteomes" id="UP000245916"/>
    </source>
</evidence>
<comment type="caution">
    <text evidence="2">The sequence shown here is derived from an EMBL/GenBank/DDBJ whole genome shotgun (WGS) entry which is preliminary data.</text>
</comment>
<gene>
    <name evidence="2" type="ORF">DF286_06185</name>
</gene>
<dbReference type="EMBL" id="QFFF01000001">
    <property type="protein sequence ID" value="PWG02499.1"/>
    <property type="molecule type" value="Genomic_DNA"/>
</dbReference>
<name>A0A2U2J2C8_9SPHN</name>
<keyword evidence="3" id="KW-1185">Reference proteome</keyword>
<feature type="compositionally biased region" description="Basic and acidic residues" evidence="1">
    <location>
        <begin position="68"/>
        <end position="78"/>
    </location>
</feature>
<proteinExistence type="predicted"/>
<dbReference type="Proteomes" id="UP000245916">
    <property type="component" value="Unassembled WGS sequence"/>
</dbReference>
<evidence type="ECO:0000256" key="1">
    <source>
        <dbReference type="SAM" id="MobiDB-lite"/>
    </source>
</evidence>